<evidence type="ECO:0000256" key="1">
    <source>
        <dbReference type="SAM" id="Phobius"/>
    </source>
</evidence>
<sequence length="78" mass="9308">FLETGVFSFIYPKMIQEKSNSENFRILVKKMFFQSLGLALLISIVLVISFPYFLHWIGKDIYYTYKHIFYVVLFANLI</sequence>
<keyword evidence="1" id="KW-0812">Transmembrane</keyword>
<name>A0ABD5DX78_ACIBA</name>
<evidence type="ECO:0000313" key="2">
    <source>
        <dbReference type="EMBL" id="MDR8434580.1"/>
    </source>
</evidence>
<gene>
    <name evidence="2" type="ORF">FPK63_26460</name>
</gene>
<feature type="transmembrane region" description="Helical" evidence="1">
    <location>
        <begin position="31"/>
        <end position="54"/>
    </location>
</feature>
<dbReference type="EMBL" id="VMAF01001580">
    <property type="protein sequence ID" value="MDR8434580.1"/>
    <property type="molecule type" value="Genomic_DNA"/>
</dbReference>
<reference evidence="2" key="1">
    <citation type="submission" date="2019-07" db="EMBL/GenBank/DDBJ databases">
        <title>Biological characteristics of mucoid Acinetobacter baumannii from a general hospital in China.</title>
        <authorList>
            <person name="Hua X."/>
            <person name="Yu Y."/>
        </authorList>
    </citation>
    <scope>NUCLEOTIDE SEQUENCE</scope>
    <source>
        <strain evidence="2">N8</strain>
    </source>
</reference>
<protein>
    <recommendedName>
        <fullName evidence="3">Polysaccharide biosynthesis protein</fullName>
    </recommendedName>
</protein>
<proteinExistence type="predicted"/>
<evidence type="ECO:0008006" key="3">
    <source>
        <dbReference type="Google" id="ProtNLM"/>
    </source>
</evidence>
<organism evidence="2">
    <name type="scientific">Acinetobacter baumannii</name>
    <dbReference type="NCBI Taxonomy" id="470"/>
    <lineage>
        <taxon>Bacteria</taxon>
        <taxon>Pseudomonadati</taxon>
        <taxon>Pseudomonadota</taxon>
        <taxon>Gammaproteobacteria</taxon>
        <taxon>Moraxellales</taxon>
        <taxon>Moraxellaceae</taxon>
        <taxon>Acinetobacter</taxon>
        <taxon>Acinetobacter calcoaceticus/baumannii complex</taxon>
    </lineage>
</organism>
<feature type="non-terminal residue" evidence="2">
    <location>
        <position position="1"/>
    </location>
</feature>
<keyword evidence="1" id="KW-1133">Transmembrane helix</keyword>
<keyword evidence="1" id="KW-0472">Membrane</keyword>
<comment type="caution">
    <text evidence="2">The sequence shown here is derived from an EMBL/GenBank/DDBJ whole genome shotgun (WGS) entry which is preliminary data.</text>
</comment>
<accession>A0ABD5DX78</accession>
<feature type="non-terminal residue" evidence="2">
    <location>
        <position position="78"/>
    </location>
</feature>
<dbReference type="AlphaFoldDB" id="A0ABD5DX78"/>